<proteinExistence type="predicted"/>
<name>A0A3T0INY7_9CAUD</name>
<evidence type="ECO:0000313" key="1">
    <source>
        <dbReference type="EMBL" id="AZV01729.1"/>
    </source>
</evidence>
<dbReference type="GeneID" id="55010201"/>
<protein>
    <recommendedName>
        <fullName evidence="3">Minor tail protein</fullName>
    </recommendedName>
</protein>
<keyword evidence="2" id="KW-1185">Reference proteome</keyword>
<dbReference type="KEGG" id="vg:55010201"/>
<dbReference type="EMBL" id="MK308637">
    <property type="protein sequence ID" value="AZV01729.1"/>
    <property type="molecule type" value="Genomic_DNA"/>
</dbReference>
<evidence type="ECO:0000313" key="2">
    <source>
        <dbReference type="Proteomes" id="UP000287712"/>
    </source>
</evidence>
<dbReference type="RefSeq" id="YP_009818854.1">
    <property type="nucleotide sequence ID" value="NC_048144.1"/>
</dbReference>
<accession>A0A3T0INY7</accession>
<evidence type="ECO:0008006" key="3">
    <source>
        <dbReference type="Google" id="ProtNLM"/>
    </source>
</evidence>
<reference evidence="1 2" key="1">
    <citation type="submission" date="2018-12" db="EMBL/GenBank/DDBJ databases">
        <authorList>
            <person name="Lauer M.J."/>
            <person name="Adewumi O.M."/>
            <person name="Alachi P."/>
            <person name="Anderson S.J."/>
            <person name="Bakarey A.S."/>
            <person name="Beyer A.R."/>
            <person name="Biederman W.H."/>
            <person name="Bollivar D.W."/>
            <person name="Butela K.A."/>
            <person name="Byrum C.A."/>
            <person name="Caughron J.E."/>
            <person name="Coleman S.T."/>
            <person name="Collins D.P."/>
            <person name="Cresawn S.G."/>
            <person name="Dougan K.E."/>
            <person name="Duffy I."/>
            <person name="Eivazova E.R."/>
            <person name="Engstrom E.M."/>
            <person name="Fallest-Strobl P.C."/>
            <person name="Godde J.S."/>
            <person name="Gogarten J.P."/>
            <person name="Hammer B.W."/>
            <person name="Heller D.M."/>
            <person name="Lee J.S."/>
            <person name="Leonard J.E."/>
            <person name="Long J.A."/>
            <person name="Mastrapaolo M.D."/>
            <person name="Mathur V."/>
            <person name="Mesich B.L."/>
            <person name="Mitchell J.C."/>
            <person name="Moore R."/>
            <person name="Pandey S."/>
            <person name="Pollack M.J."/>
            <person name="Popolizio T.R."/>
            <person name="Porter M.L."/>
            <person name="Reid N.M."/>
            <person name="Salvitti L.R."/>
            <person name="Sayre B.L."/>
            <person name="Schrock T.A."/>
            <person name="Sconiers W.B."/>
            <person name="Sheehy R."/>
            <person name="Shows K.H."/>
            <person name="Sprangers S.A."/>
            <person name="Sprenkle A.B."/>
            <person name="Swerdlow S.J."/>
            <person name="Theoret J.R."/>
            <person name="Thompson K.M."/>
            <person name="Tibbetts T.J."/>
            <person name="Tigges M."/>
            <person name="Van A.R."/>
            <person name="Washington J.M."/>
            <person name="Windsor E.J."/>
            <person name="Wingfield D.L."/>
            <person name="Yoon E.J."/>
            <person name="Garlena R.A."/>
            <person name="Russell D.A."/>
            <person name="Pope W.H."/>
            <person name="Jacobs-Sera D."/>
            <person name="Hatfull G.F."/>
        </authorList>
    </citation>
    <scope>NUCLEOTIDE SEQUENCE [LARGE SCALE GENOMIC DNA]</scope>
</reference>
<dbReference type="Proteomes" id="UP000287712">
    <property type="component" value="Segment"/>
</dbReference>
<gene>
    <name evidence="1" type="primary">22</name>
    <name evidence="1" type="ORF">SEA_SCHUBERT_22</name>
</gene>
<sequence>MATLETPPTPEYGPSTFSDLAELARILKDNDDALNQDIENISGGGGVTISKAPVTLASGYSNNSAYEALAAVKIGTLATLESGVINCPPSFSSVTYYTIGTLPTGFRPTNGKHRMGFAGVYSGTGIFPVQFRVNQDGTLNFLCPVAISGANYLVVPALTWEVAS</sequence>
<organism evidence="1 2">
    <name type="scientific">Microbacterium phage Schubert</name>
    <dbReference type="NCBI Taxonomy" id="2500787"/>
    <lineage>
        <taxon>Viruses</taxon>
        <taxon>Duplodnaviria</taxon>
        <taxon>Heunggongvirae</taxon>
        <taxon>Uroviricota</taxon>
        <taxon>Caudoviricetes</taxon>
        <taxon>Schubertvirus</taxon>
        <taxon>Schubertvirus schubert</taxon>
    </lineage>
</organism>